<name>A0A6B2M2M1_9BACT</name>
<keyword evidence="6" id="KW-1185">Reference proteome</keyword>
<comment type="caution">
    <text evidence="5">The sequence shown here is derived from an EMBL/GenBank/DDBJ whole genome shotgun (WGS) entry which is preliminary data.</text>
</comment>
<dbReference type="PANTHER" id="PTHR30146">
    <property type="entry name" value="LACI-RELATED TRANSCRIPTIONAL REPRESSOR"/>
    <property type="match status" value="1"/>
</dbReference>
<sequence>MDTVDQSGKRITVRDIAKAAGVSHSTVSRALQGSPLVRKETRSKLVKLAEKMGYRPDPMLSALTAYRSRVQLRKQRDALAFVVGPYVVKGWEDIIQSAHERAERLGFDLQEYIWKDDLSPTRQSEIIRSRGVKGIIVGPLTKENHLIELPLRINYFSFVAIGRFISHPRINTVTPNHFGSVRQAMDVLRAKGYKRIGLALLERLNFHVDDRIRTAYLGYQSYLPDTECVPMCHPSSEECETSQILQWYEEERPDAILSYNHIYDHLVEAGIRIPEDVAFASLNLNSENENRIAGTNVNDQMVGQVAVNLLNSQLLIGEIGEPEIRQTLIVDTFWEDGPTAPSLRLVGKALPAEVNL</sequence>
<dbReference type="GO" id="GO:0003700">
    <property type="term" value="F:DNA-binding transcription factor activity"/>
    <property type="evidence" value="ECO:0007669"/>
    <property type="project" value="TreeGrafter"/>
</dbReference>
<reference evidence="5 6" key="1">
    <citation type="submission" date="2020-02" db="EMBL/GenBank/DDBJ databases">
        <title>Albibacoteraceae fam. nov., the first described family within the subdivision 4 Verrucomicrobia.</title>
        <authorList>
            <person name="Xi F."/>
        </authorList>
    </citation>
    <scope>NUCLEOTIDE SEQUENCE [LARGE SCALE GENOMIC DNA]</scope>
    <source>
        <strain evidence="5 6">CK1056</strain>
    </source>
</reference>
<dbReference type="Pfam" id="PF00356">
    <property type="entry name" value="LacI"/>
    <property type="match status" value="1"/>
</dbReference>
<evidence type="ECO:0000256" key="1">
    <source>
        <dbReference type="ARBA" id="ARBA00023015"/>
    </source>
</evidence>
<keyword evidence="1" id="KW-0805">Transcription regulation</keyword>
<protein>
    <submittedName>
        <fullName evidence="5">LacI family transcriptional regulator</fullName>
    </submittedName>
</protein>
<evidence type="ECO:0000313" key="5">
    <source>
        <dbReference type="EMBL" id="NDV63198.1"/>
    </source>
</evidence>
<dbReference type="Proteomes" id="UP000478417">
    <property type="component" value="Unassembled WGS sequence"/>
</dbReference>
<dbReference type="SUPFAM" id="SSF47413">
    <property type="entry name" value="lambda repressor-like DNA-binding domains"/>
    <property type="match status" value="1"/>
</dbReference>
<dbReference type="Gene3D" id="1.10.260.40">
    <property type="entry name" value="lambda repressor-like DNA-binding domains"/>
    <property type="match status" value="1"/>
</dbReference>
<dbReference type="Gene3D" id="3.40.50.2300">
    <property type="match status" value="2"/>
</dbReference>
<dbReference type="PROSITE" id="PS00356">
    <property type="entry name" value="HTH_LACI_1"/>
    <property type="match status" value="1"/>
</dbReference>
<dbReference type="AlphaFoldDB" id="A0A6B2M2M1"/>
<evidence type="ECO:0000259" key="4">
    <source>
        <dbReference type="PROSITE" id="PS50932"/>
    </source>
</evidence>
<dbReference type="InterPro" id="IPR000843">
    <property type="entry name" value="HTH_LacI"/>
</dbReference>
<keyword evidence="3" id="KW-0804">Transcription</keyword>
<evidence type="ECO:0000256" key="3">
    <source>
        <dbReference type="ARBA" id="ARBA00023163"/>
    </source>
</evidence>
<dbReference type="GO" id="GO:0000976">
    <property type="term" value="F:transcription cis-regulatory region binding"/>
    <property type="evidence" value="ECO:0007669"/>
    <property type="project" value="TreeGrafter"/>
</dbReference>
<keyword evidence="2" id="KW-0238">DNA-binding</keyword>
<organism evidence="5 6">
    <name type="scientific">Oceanipulchritudo coccoides</name>
    <dbReference type="NCBI Taxonomy" id="2706888"/>
    <lineage>
        <taxon>Bacteria</taxon>
        <taxon>Pseudomonadati</taxon>
        <taxon>Verrucomicrobiota</taxon>
        <taxon>Opitutia</taxon>
        <taxon>Puniceicoccales</taxon>
        <taxon>Oceanipulchritudinaceae</taxon>
        <taxon>Oceanipulchritudo</taxon>
    </lineage>
</organism>
<feature type="domain" description="HTH lacI-type" evidence="4">
    <location>
        <begin position="11"/>
        <end position="65"/>
    </location>
</feature>
<gene>
    <name evidence="5" type="ORF">G0Q06_12100</name>
</gene>
<dbReference type="InterPro" id="IPR028082">
    <property type="entry name" value="Peripla_BP_I"/>
</dbReference>
<dbReference type="RefSeq" id="WP_163966400.1">
    <property type="nucleotide sequence ID" value="NZ_JAAGNX010000003.1"/>
</dbReference>
<dbReference type="SMART" id="SM00354">
    <property type="entry name" value="HTH_LACI"/>
    <property type="match status" value="1"/>
</dbReference>
<dbReference type="SUPFAM" id="SSF53822">
    <property type="entry name" value="Periplasmic binding protein-like I"/>
    <property type="match status" value="1"/>
</dbReference>
<dbReference type="EMBL" id="JAAGNX010000003">
    <property type="protein sequence ID" value="NDV63198.1"/>
    <property type="molecule type" value="Genomic_DNA"/>
</dbReference>
<dbReference type="PANTHER" id="PTHR30146:SF109">
    <property type="entry name" value="HTH-TYPE TRANSCRIPTIONAL REGULATOR GALS"/>
    <property type="match status" value="1"/>
</dbReference>
<dbReference type="PROSITE" id="PS50932">
    <property type="entry name" value="HTH_LACI_2"/>
    <property type="match status" value="1"/>
</dbReference>
<evidence type="ECO:0000256" key="2">
    <source>
        <dbReference type="ARBA" id="ARBA00023125"/>
    </source>
</evidence>
<accession>A0A6B2M2M1</accession>
<dbReference type="CDD" id="cd01392">
    <property type="entry name" value="HTH_LacI"/>
    <property type="match status" value="1"/>
</dbReference>
<dbReference type="InterPro" id="IPR010982">
    <property type="entry name" value="Lambda_DNA-bd_dom_sf"/>
</dbReference>
<evidence type="ECO:0000313" key="6">
    <source>
        <dbReference type="Proteomes" id="UP000478417"/>
    </source>
</evidence>
<proteinExistence type="predicted"/>